<dbReference type="GO" id="GO:0005886">
    <property type="term" value="C:plasma membrane"/>
    <property type="evidence" value="ECO:0007669"/>
    <property type="project" value="UniProtKB-SubCell"/>
</dbReference>
<evidence type="ECO:0000256" key="4">
    <source>
        <dbReference type="ARBA" id="ARBA00022970"/>
    </source>
</evidence>
<evidence type="ECO:0000313" key="9">
    <source>
        <dbReference type="EnsemblPlants" id="OPUNC12G10280.1"/>
    </source>
</evidence>
<keyword evidence="10" id="KW-1185">Reference proteome</keyword>
<dbReference type="OMA" id="ITFAYTI"/>
<evidence type="ECO:0000256" key="3">
    <source>
        <dbReference type="ARBA" id="ARBA00022692"/>
    </source>
</evidence>
<reference evidence="9" key="2">
    <citation type="submission" date="2018-05" db="EMBL/GenBank/DDBJ databases">
        <title>OpunRS2 (Oryza punctata Reference Sequence Version 2).</title>
        <authorList>
            <person name="Zhang J."/>
            <person name="Kudrna D."/>
            <person name="Lee S."/>
            <person name="Talag J."/>
            <person name="Welchert J."/>
            <person name="Wing R.A."/>
        </authorList>
    </citation>
    <scope>NUCLEOTIDE SEQUENCE [LARGE SCALE GENOMIC DNA]</scope>
</reference>
<dbReference type="Pfam" id="PF01490">
    <property type="entry name" value="Aa_trans"/>
    <property type="match status" value="1"/>
</dbReference>
<feature type="transmembrane region" description="Helical" evidence="7">
    <location>
        <begin position="182"/>
        <end position="206"/>
    </location>
</feature>
<evidence type="ECO:0000256" key="6">
    <source>
        <dbReference type="ARBA" id="ARBA00023136"/>
    </source>
</evidence>
<evidence type="ECO:0000256" key="5">
    <source>
        <dbReference type="ARBA" id="ARBA00022989"/>
    </source>
</evidence>
<feature type="transmembrane region" description="Helical" evidence="7">
    <location>
        <begin position="276"/>
        <end position="297"/>
    </location>
</feature>
<reference evidence="9" key="1">
    <citation type="submission" date="2015-04" db="UniProtKB">
        <authorList>
            <consortium name="EnsemblPlants"/>
        </authorList>
    </citation>
    <scope>IDENTIFICATION</scope>
</reference>
<dbReference type="eggNOG" id="KOG1303">
    <property type="taxonomic scope" value="Eukaryota"/>
</dbReference>
<accession>A0A0E0MM92</accession>
<comment type="subcellular location">
    <subcellularLocation>
        <location evidence="1">Cell membrane</location>
        <topology evidence="1">Multi-pass membrane protein</topology>
    </subcellularLocation>
</comment>
<evidence type="ECO:0000256" key="1">
    <source>
        <dbReference type="ARBA" id="ARBA00004651"/>
    </source>
</evidence>
<feature type="transmembrane region" description="Helical" evidence="7">
    <location>
        <begin position="119"/>
        <end position="140"/>
    </location>
</feature>
<keyword evidence="2" id="KW-0813">Transport</keyword>
<dbReference type="PANTHER" id="PTHR48017">
    <property type="entry name" value="OS05G0424000 PROTEIN-RELATED"/>
    <property type="match status" value="1"/>
</dbReference>
<keyword evidence="5 7" id="KW-1133">Transmembrane helix</keyword>
<protein>
    <recommendedName>
        <fullName evidence="8">Amino acid transporter transmembrane domain-containing protein</fullName>
    </recommendedName>
</protein>
<keyword evidence="3 7" id="KW-0812">Transmembrane</keyword>
<feature type="transmembrane region" description="Helical" evidence="7">
    <location>
        <begin position="435"/>
        <end position="462"/>
    </location>
</feature>
<dbReference type="Gramene" id="OPUNC12G10280.1">
    <property type="protein sequence ID" value="OPUNC12G10280.1"/>
    <property type="gene ID" value="OPUNC12G10280"/>
</dbReference>
<dbReference type="EnsemblPlants" id="OPUNC12G10280.1">
    <property type="protein sequence ID" value="OPUNC12G10280.1"/>
    <property type="gene ID" value="OPUNC12G10280"/>
</dbReference>
<evidence type="ECO:0000256" key="7">
    <source>
        <dbReference type="SAM" id="Phobius"/>
    </source>
</evidence>
<feature type="transmembrane region" description="Helical" evidence="7">
    <location>
        <begin position="160"/>
        <end position="176"/>
    </location>
</feature>
<feature type="domain" description="Amino acid transporter transmembrane" evidence="8">
    <location>
        <begin position="30"/>
        <end position="457"/>
    </location>
</feature>
<sequence length="465" mass="49118">MVHIEPAEVSLEAGNHADAAALDDDGRPRRTGTAWTASSYIVTAVIGSGVLSLPWARGGAARVGGRAGHHGGVRRYYTSTLLAECYRTAATGRRNYSYMEAVRNILGGAKATACGVIQYTNLTGIAVGYTIAASISMLAIKRAGCFHDNGHDTACHSSRIPYMIVFAVVQIIFSQIPDFAQVWWLSIVATVMSFTYSGIGLGLAIARTVANGGFHGTLAGVAVGAAGGVTAMQKVWRTMQALGNIAFAYSFSNVLIEIVDTIKAPPPSEAEVMKKATAASIATTTAFYMMYGLMGYAAFGNAAPDNLLTGFGFYEPYWLVDVANAAIAVHLAGAYQVFVQPIFAFVERRAAAAWPDNTLVTGELRVGPFALNALRLAWRMAFVCLTTVLAMALPFFGAIVGLIGAFSFWPLSVYFPSEMYMKQRGVAPGSGKWVWLRALAAASLLVSVAAGAGSIAGFVGALKKI</sequence>
<proteinExistence type="predicted"/>
<dbReference type="Proteomes" id="UP000026962">
    <property type="component" value="Chromosome 12"/>
</dbReference>
<dbReference type="STRING" id="4537.A0A0E0MM92"/>
<feature type="transmembrane region" description="Helical" evidence="7">
    <location>
        <begin position="382"/>
        <end position="415"/>
    </location>
</feature>
<dbReference type="GO" id="GO:0006865">
    <property type="term" value="P:amino acid transport"/>
    <property type="evidence" value="ECO:0007669"/>
    <property type="project" value="UniProtKB-KW"/>
</dbReference>
<feature type="transmembrane region" description="Helical" evidence="7">
    <location>
        <begin position="213"/>
        <end position="232"/>
    </location>
</feature>
<evidence type="ECO:0000313" key="10">
    <source>
        <dbReference type="Proteomes" id="UP000026962"/>
    </source>
</evidence>
<keyword evidence="6 7" id="KW-0472">Membrane</keyword>
<organism evidence="9">
    <name type="scientific">Oryza punctata</name>
    <name type="common">Red rice</name>
    <dbReference type="NCBI Taxonomy" id="4537"/>
    <lineage>
        <taxon>Eukaryota</taxon>
        <taxon>Viridiplantae</taxon>
        <taxon>Streptophyta</taxon>
        <taxon>Embryophyta</taxon>
        <taxon>Tracheophyta</taxon>
        <taxon>Spermatophyta</taxon>
        <taxon>Magnoliopsida</taxon>
        <taxon>Liliopsida</taxon>
        <taxon>Poales</taxon>
        <taxon>Poaceae</taxon>
        <taxon>BOP clade</taxon>
        <taxon>Oryzoideae</taxon>
        <taxon>Oryzeae</taxon>
        <taxon>Oryzinae</taxon>
        <taxon>Oryza</taxon>
    </lineage>
</organism>
<dbReference type="HOGENOM" id="CLU_031247_4_1_1"/>
<name>A0A0E0MM92_ORYPU</name>
<keyword evidence="4" id="KW-0029">Amino-acid transport</keyword>
<dbReference type="InterPro" id="IPR013057">
    <property type="entry name" value="AA_transpt_TM"/>
</dbReference>
<feature type="transmembrane region" description="Helical" evidence="7">
    <location>
        <begin position="317"/>
        <end position="339"/>
    </location>
</feature>
<evidence type="ECO:0000259" key="8">
    <source>
        <dbReference type="Pfam" id="PF01490"/>
    </source>
</evidence>
<evidence type="ECO:0000256" key="2">
    <source>
        <dbReference type="ARBA" id="ARBA00022448"/>
    </source>
</evidence>
<dbReference type="AlphaFoldDB" id="A0A0E0MM92"/>